<feature type="non-terminal residue" evidence="2">
    <location>
        <position position="1"/>
    </location>
</feature>
<evidence type="ECO:0000256" key="1">
    <source>
        <dbReference type="SAM" id="MobiDB-lite"/>
    </source>
</evidence>
<dbReference type="AlphaFoldDB" id="A0A2A2HYY2"/>
<evidence type="ECO:0000313" key="2">
    <source>
        <dbReference type="EMBL" id="PAV24447.1"/>
    </source>
</evidence>
<accession>A0A2A2HYY2</accession>
<proteinExistence type="predicted"/>
<evidence type="ECO:0000313" key="3">
    <source>
        <dbReference type="Proteomes" id="UP000218332"/>
    </source>
</evidence>
<gene>
    <name evidence="2" type="ORF">CF392_16220</name>
</gene>
<reference evidence="2 3" key="1">
    <citation type="submission" date="2017-07" db="EMBL/GenBank/DDBJ databases">
        <title>Tamlnaduibacter salinus (Mi-7) genome sequencing.</title>
        <authorList>
            <person name="Verma A."/>
            <person name="Krishnamurthi S."/>
        </authorList>
    </citation>
    <scope>NUCLEOTIDE SEQUENCE [LARGE SCALE GENOMIC DNA]</scope>
    <source>
        <strain evidence="2 3">Mi-7</strain>
    </source>
</reference>
<name>A0A2A2HYY2_9GAMM</name>
<dbReference type="EMBL" id="NMPM01000176">
    <property type="protein sequence ID" value="PAV24447.1"/>
    <property type="molecule type" value="Genomic_DNA"/>
</dbReference>
<sequence>QDELRRRTRFRQWRLRHQSPGSPQGVTAKGGKVEPEALATTDQRPKGDPSATIDRLKAAAADRGGQCVGVQSG</sequence>
<feature type="compositionally biased region" description="Basic residues" evidence="1">
    <location>
        <begin position="1"/>
        <end position="17"/>
    </location>
</feature>
<comment type="caution">
    <text evidence="2">The sequence shown here is derived from an EMBL/GenBank/DDBJ whole genome shotgun (WGS) entry which is preliminary data.</text>
</comment>
<dbReference type="Proteomes" id="UP000218332">
    <property type="component" value="Unassembled WGS sequence"/>
</dbReference>
<organism evidence="2 3">
    <name type="scientific">Tamilnaduibacter salinus</name>
    <dbReference type="NCBI Taxonomy" id="1484056"/>
    <lineage>
        <taxon>Bacteria</taxon>
        <taxon>Pseudomonadati</taxon>
        <taxon>Pseudomonadota</taxon>
        <taxon>Gammaproteobacteria</taxon>
        <taxon>Pseudomonadales</taxon>
        <taxon>Marinobacteraceae</taxon>
        <taxon>Tamilnaduibacter</taxon>
    </lineage>
</organism>
<keyword evidence="3" id="KW-1185">Reference proteome</keyword>
<protein>
    <submittedName>
        <fullName evidence="2">Uncharacterized protein</fullName>
    </submittedName>
</protein>
<feature type="region of interest" description="Disordered" evidence="1">
    <location>
        <begin position="1"/>
        <end position="32"/>
    </location>
</feature>
<dbReference type="RefSeq" id="WP_158222424.1">
    <property type="nucleotide sequence ID" value="NZ_NMPM01000176.1"/>
</dbReference>